<evidence type="ECO:0000313" key="2">
    <source>
        <dbReference type="WBParaSite" id="ES5_v2.g21207.t1"/>
    </source>
</evidence>
<dbReference type="Proteomes" id="UP000887579">
    <property type="component" value="Unplaced"/>
</dbReference>
<proteinExistence type="predicted"/>
<accession>A0AC34FWL3</accession>
<dbReference type="WBParaSite" id="ES5_v2.g21207.t1">
    <property type="protein sequence ID" value="ES5_v2.g21207.t1"/>
    <property type="gene ID" value="ES5_v2.g21207"/>
</dbReference>
<protein>
    <submittedName>
        <fullName evidence="2">EF-hand domain-containing protein</fullName>
    </submittedName>
</protein>
<name>A0AC34FWL3_9BILA</name>
<organism evidence="1 2">
    <name type="scientific">Panagrolaimus sp. ES5</name>
    <dbReference type="NCBI Taxonomy" id="591445"/>
    <lineage>
        <taxon>Eukaryota</taxon>
        <taxon>Metazoa</taxon>
        <taxon>Ecdysozoa</taxon>
        <taxon>Nematoda</taxon>
        <taxon>Chromadorea</taxon>
        <taxon>Rhabditida</taxon>
        <taxon>Tylenchina</taxon>
        <taxon>Panagrolaimomorpha</taxon>
        <taxon>Panagrolaimoidea</taxon>
        <taxon>Panagrolaimidae</taxon>
        <taxon>Panagrolaimus</taxon>
    </lineage>
</organism>
<reference evidence="2" key="1">
    <citation type="submission" date="2022-11" db="UniProtKB">
        <authorList>
            <consortium name="WormBaseParasite"/>
        </authorList>
    </citation>
    <scope>IDENTIFICATION</scope>
</reference>
<sequence>MDSEVYRKAFMVFDVNNDGQITIDELKKVMNNCGIFPSNLELCFAMNQGDIDHDGVISYEEFMEFMLKRNNPARKYTNHELYQQFEFFDKDKDGCIDCNEMILLVNELHINQNFPQMLIEKLFNKADKNHDKKISFEEFVTAVN</sequence>
<evidence type="ECO:0000313" key="1">
    <source>
        <dbReference type="Proteomes" id="UP000887579"/>
    </source>
</evidence>